<feature type="domain" description="Peptidase M16 N-terminal" evidence="3">
    <location>
        <begin position="65"/>
        <end position="187"/>
    </location>
</feature>
<dbReference type="PANTHER" id="PTHR11851:SF49">
    <property type="entry name" value="MITOCHONDRIAL-PROCESSING PEPTIDASE SUBUNIT ALPHA"/>
    <property type="match status" value="1"/>
</dbReference>
<dbReference type="EMBL" id="CP089984">
    <property type="protein sequence ID" value="WXB11613.1"/>
    <property type="molecule type" value="Genomic_DNA"/>
</dbReference>
<dbReference type="Pfam" id="PF05193">
    <property type="entry name" value="Peptidase_M16_C"/>
    <property type="match status" value="2"/>
</dbReference>
<dbReference type="PANTHER" id="PTHR11851">
    <property type="entry name" value="METALLOPROTEASE"/>
    <property type="match status" value="1"/>
</dbReference>
<feature type="domain" description="Peptidase M16 C-terminal" evidence="4">
    <location>
        <begin position="682"/>
        <end position="847"/>
    </location>
</feature>
<sequence length="933" mass="100551">MHRSKQVKRGLRFGSAGLWAIGIALIVLATALPSCSPSLVPARQGLVMRNIELPVRQLVFPSGLRVVAERDARNPIVGLFLVVGAGSSSDPPGKEGLAHYIEHLAFRSRPFGKSSFRHLLERAGAGEWNASTSLDATVYHEVGPASELSELLRLEGARMLAPVARLAPETLAVELDVVRSELRERNETGFTGEVLGALQKAVFPAGHPYARPVIGTHASLTSIGEDDIKAFLKSHYQPGNMTLAIVGDIDLATIGGIVENALPPDLLRAQASPRRPPIPGGAPEPPPPPSVPFSQSEASVATPEIWIGWSLPRAFDADSHLAEMLAARVGSQLVRASYGVEHEDRDIIDVQTRLVRGKDASMLLCRVVLDRGAHPKKSLAYVLDHLHLVEDGLGPRFFGEVLLGSQQRVAVVDMVLEMEDLVKHGETRALTTHFTQNPLTYTRSLAKVLDLEPEPFAKFALKYVSPERARAVLFLPAPGGDRVNAVPIGAHPVGEEEPSPIRVDEERLRAIAPSPGLGEYSRFTLPNGLRVVVGRREGSPTATVGLLIQGGVGAASDPGAMRAALSLAAVSQREDNHSFPEHFGATLRRSIRPDMAQYTLEGASGNVGTMIGIVAEHARYMVVTPAHWGHLDALVAELRLAERKPEHEAVRQFQSTLLAGSPYGRWPTASDVEKARPERAVDWIAETHMPENTALVVVGEIDPMEVTKIVKAELGDWKASADDKPPSVPAPYPPKTDRGFKVLVTDRPSATQVQMHLGCVFPPAKTLSEGLQREVAAQLVEDRLGGTLRERLGVTYGIRSHARVLRGGTSFLETSSAVERDRLTTALKTVQGALWALGEAPVSQDALGWAKLRVARARTTAHVMNHGTANILLNTINQGFSVENLDFTASYIASVSAKDVHEDLHACAAGTVTLSLVGDEPTIRFALKEAGLR</sequence>
<organism evidence="5 6">
    <name type="scientific">Pendulispora albinea</name>
    <dbReference type="NCBI Taxonomy" id="2741071"/>
    <lineage>
        <taxon>Bacteria</taxon>
        <taxon>Pseudomonadati</taxon>
        <taxon>Myxococcota</taxon>
        <taxon>Myxococcia</taxon>
        <taxon>Myxococcales</taxon>
        <taxon>Sorangiineae</taxon>
        <taxon>Pendulisporaceae</taxon>
        <taxon>Pendulispora</taxon>
    </lineage>
</organism>
<dbReference type="InterPro" id="IPR050361">
    <property type="entry name" value="MPP/UQCRC_Complex"/>
</dbReference>
<feature type="domain" description="Peptidase M16 C-terminal" evidence="4">
    <location>
        <begin position="224"/>
        <end position="326"/>
    </location>
</feature>
<proteinExistence type="inferred from homology"/>
<evidence type="ECO:0000313" key="5">
    <source>
        <dbReference type="EMBL" id="WXB11613.1"/>
    </source>
</evidence>
<reference evidence="5 6" key="1">
    <citation type="submission" date="2021-12" db="EMBL/GenBank/DDBJ databases">
        <title>Discovery of the Pendulisporaceae a myxobacterial family with distinct sporulation behavior and unique specialized metabolism.</title>
        <authorList>
            <person name="Garcia R."/>
            <person name="Popoff A."/>
            <person name="Bader C.D."/>
            <person name="Loehr J."/>
            <person name="Walesch S."/>
            <person name="Walt C."/>
            <person name="Boldt J."/>
            <person name="Bunk B."/>
            <person name="Haeckl F.J.F.P.J."/>
            <person name="Gunesch A.P."/>
            <person name="Birkelbach J."/>
            <person name="Nuebel U."/>
            <person name="Pietschmann T."/>
            <person name="Bach T."/>
            <person name="Mueller R."/>
        </authorList>
    </citation>
    <scope>NUCLEOTIDE SEQUENCE [LARGE SCALE GENOMIC DNA]</scope>
    <source>
        <strain evidence="5 6">MSr11954</strain>
    </source>
</reference>
<dbReference type="InterPro" id="IPR011249">
    <property type="entry name" value="Metalloenz_LuxS/M16"/>
</dbReference>
<feature type="compositionally biased region" description="Pro residues" evidence="2">
    <location>
        <begin position="274"/>
        <end position="291"/>
    </location>
</feature>
<evidence type="ECO:0000259" key="4">
    <source>
        <dbReference type="Pfam" id="PF05193"/>
    </source>
</evidence>
<comment type="similarity">
    <text evidence="1">Belongs to the peptidase M16 family.</text>
</comment>
<evidence type="ECO:0000256" key="1">
    <source>
        <dbReference type="ARBA" id="ARBA00007261"/>
    </source>
</evidence>
<accession>A0ABZ2LL13</accession>
<dbReference type="RefSeq" id="WP_394821233.1">
    <property type="nucleotide sequence ID" value="NZ_CP089984.1"/>
</dbReference>
<dbReference type="SUPFAM" id="SSF63411">
    <property type="entry name" value="LuxS/MPP-like metallohydrolase"/>
    <property type="match status" value="3"/>
</dbReference>
<feature type="region of interest" description="Disordered" evidence="2">
    <location>
        <begin position="269"/>
        <end position="295"/>
    </location>
</feature>
<dbReference type="InterPro" id="IPR007863">
    <property type="entry name" value="Peptidase_M16_C"/>
</dbReference>
<evidence type="ECO:0000259" key="3">
    <source>
        <dbReference type="Pfam" id="PF00675"/>
    </source>
</evidence>
<keyword evidence="6" id="KW-1185">Reference proteome</keyword>
<protein>
    <submittedName>
        <fullName evidence="5">Insulinase family protein</fullName>
    </submittedName>
</protein>
<dbReference type="Proteomes" id="UP001370348">
    <property type="component" value="Chromosome"/>
</dbReference>
<evidence type="ECO:0000313" key="6">
    <source>
        <dbReference type="Proteomes" id="UP001370348"/>
    </source>
</evidence>
<evidence type="ECO:0000256" key="2">
    <source>
        <dbReference type="SAM" id="MobiDB-lite"/>
    </source>
</evidence>
<dbReference type="Pfam" id="PF00675">
    <property type="entry name" value="Peptidase_M16"/>
    <property type="match status" value="1"/>
</dbReference>
<name>A0ABZ2LL13_9BACT</name>
<dbReference type="Gene3D" id="3.30.830.10">
    <property type="entry name" value="Metalloenzyme, LuxS/M16 peptidase-like"/>
    <property type="match status" value="3"/>
</dbReference>
<dbReference type="InterPro" id="IPR011765">
    <property type="entry name" value="Pept_M16_N"/>
</dbReference>
<gene>
    <name evidence="5" type="ORF">LZC94_27590</name>
</gene>